<proteinExistence type="inferred from homology"/>
<feature type="domain" description="TonB-dependent receptor-like beta-barrel" evidence="14">
    <location>
        <begin position="446"/>
        <end position="774"/>
    </location>
</feature>
<keyword evidence="8 12" id="KW-0798">TonB box</keyword>
<evidence type="ECO:0000256" key="8">
    <source>
        <dbReference type="ARBA" id="ARBA00023077"/>
    </source>
</evidence>
<keyword evidence="9 11" id="KW-0472">Membrane</keyword>
<comment type="similarity">
    <text evidence="11 12">Belongs to the TonB-dependent receptor family.</text>
</comment>
<dbReference type="Pfam" id="PF07715">
    <property type="entry name" value="Plug"/>
    <property type="match status" value="1"/>
</dbReference>
<evidence type="ECO:0000256" key="11">
    <source>
        <dbReference type="PROSITE-ProRule" id="PRU01360"/>
    </source>
</evidence>
<evidence type="ECO:0000256" key="7">
    <source>
        <dbReference type="ARBA" id="ARBA00023065"/>
    </source>
</evidence>
<dbReference type="Pfam" id="PF00593">
    <property type="entry name" value="TonB_dep_Rec_b-barrel"/>
    <property type="match status" value="1"/>
</dbReference>
<evidence type="ECO:0000259" key="14">
    <source>
        <dbReference type="Pfam" id="PF00593"/>
    </source>
</evidence>
<gene>
    <name evidence="16" type="ORF">B5C34_01200</name>
</gene>
<dbReference type="RefSeq" id="WP_088710997.1">
    <property type="nucleotide sequence ID" value="NZ_NFZT01000001.1"/>
</dbReference>
<evidence type="ECO:0000256" key="6">
    <source>
        <dbReference type="ARBA" id="ARBA00023004"/>
    </source>
</evidence>
<keyword evidence="3 11" id="KW-1134">Transmembrane beta strand</keyword>
<accession>A0A219B1J4</accession>
<dbReference type="Proteomes" id="UP000198462">
    <property type="component" value="Unassembled WGS sequence"/>
</dbReference>
<evidence type="ECO:0000256" key="9">
    <source>
        <dbReference type="ARBA" id="ARBA00023136"/>
    </source>
</evidence>
<evidence type="ECO:0008006" key="18">
    <source>
        <dbReference type="Google" id="ProtNLM"/>
    </source>
</evidence>
<comment type="subcellular location">
    <subcellularLocation>
        <location evidence="1 11">Cell outer membrane</location>
        <topology evidence="1 11">Multi-pass membrane protein</topology>
    </subcellularLocation>
</comment>
<keyword evidence="2 11" id="KW-0813">Transport</keyword>
<evidence type="ECO:0000256" key="13">
    <source>
        <dbReference type="SAM" id="SignalP"/>
    </source>
</evidence>
<keyword evidence="7" id="KW-0406">Ion transport</keyword>
<feature type="chain" id="PRO_5013301820" description="TonB-dependent receptor" evidence="13">
    <location>
        <begin position="27"/>
        <end position="811"/>
    </location>
</feature>
<keyword evidence="5 11" id="KW-0812">Transmembrane</keyword>
<dbReference type="PROSITE" id="PS52016">
    <property type="entry name" value="TONB_DEPENDENT_REC_3"/>
    <property type="match status" value="1"/>
</dbReference>
<dbReference type="PANTHER" id="PTHR32552">
    <property type="entry name" value="FERRICHROME IRON RECEPTOR-RELATED"/>
    <property type="match status" value="1"/>
</dbReference>
<keyword evidence="13" id="KW-0732">Signal</keyword>
<sequence length="811" mass="85984">MKSLFLGAAGAAALASAAATPVFAQAAEPVVDDIGNDVIVVTAQKREELITDVPLTISAISAEQMERIGVDEFDELSAFIPGLNVQEQSANNPGFVIRGITSDSGSAQQGPRVTIYYNGVDVSRSRGSYFKLYDLDRIEVVKGPQATLFGTAATIGAVSVVSAKPEPEPAAFVTASYGNYDAVEVQGMVNGGSDMVSARLAGFYEYRRGYVENIAGEAGTASAAIVGTDQDDLNGLDQFGLRGSVRVTPDIGVIDLVVTYEQQNNPGTAFVSGTIPATGGDTSPYTEVELGGSPVSGEILGIDKLKLERDVFDVNLTVELPLSDALTLTSVNGYRRFEALETFDADGSALYFLEFAEDAQGDQLSSELRLSYDDGGMIRGFFGGNIFMEDGFQRVPFSSDEGTFFACLPSGLLPEPLNSGVLQIQGLLSQAQGGLGSCVAPDGTLLGQNASAILTQGAATVIPYDSEYTNFGENNVYSLFADVTVVPTPALELTAGVRYLYEERTSKFSSIQPDSFLFNLLGQQAGLPGLSLPLIPTLPNTNGQVFTASDDFDAWLPRFAARFDVSPDVSVYGTVSKGRRAPVLDLDGPPATNLNLIEEERVWNYEGGVKTATGPFSGSVGVFYQEYTNFQVTLVDEATGELRSVNAGQAESLGVEAEAQLRIAPWLNLFGSYAFIDAEVSEANDPGSEGAQFAGDRFRLQPKHSGAVGAAFSYDLGGGTALSLTPTATYRSKVYFTQPNDEALSQDGYWLVNLRGGVSFDDDRYAVTGFVTNLLDEEYLIDAGNTGSTFGTATFIPGEPALYGVAVSARF</sequence>
<evidence type="ECO:0000256" key="4">
    <source>
        <dbReference type="ARBA" id="ARBA00022496"/>
    </source>
</evidence>
<dbReference type="GO" id="GO:0009279">
    <property type="term" value="C:cell outer membrane"/>
    <property type="evidence" value="ECO:0007669"/>
    <property type="project" value="UniProtKB-SubCell"/>
</dbReference>
<comment type="caution">
    <text evidence="16">The sequence shown here is derived from an EMBL/GenBank/DDBJ whole genome shotgun (WGS) entry which is preliminary data.</text>
</comment>
<evidence type="ECO:0000256" key="2">
    <source>
        <dbReference type="ARBA" id="ARBA00022448"/>
    </source>
</evidence>
<reference evidence="17" key="1">
    <citation type="submission" date="2017-05" db="EMBL/GenBank/DDBJ databases">
        <authorList>
            <person name="Lin X."/>
        </authorList>
    </citation>
    <scope>NUCLEOTIDE SEQUENCE [LARGE SCALE GENOMIC DNA]</scope>
    <source>
        <strain evidence="17">JLT2012</strain>
    </source>
</reference>
<feature type="domain" description="TonB-dependent receptor plug" evidence="15">
    <location>
        <begin position="52"/>
        <end position="156"/>
    </location>
</feature>
<dbReference type="InterPro" id="IPR036942">
    <property type="entry name" value="Beta-barrel_TonB_sf"/>
</dbReference>
<dbReference type="Gene3D" id="2.40.170.20">
    <property type="entry name" value="TonB-dependent receptor, beta-barrel domain"/>
    <property type="match status" value="2"/>
</dbReference>
<evidence type="ECO:0000259" key="15">
    <source>
        <dbReference type="Pfam" id="PF07715"/>
    </source>
</evidence>
<dbReference type="InterPro" id="IPR000531">
    <property type="entry name" value="Beta-barrel_TonB"/>
</dbReference>
<dbReference type="InterPro" id="IPR039426">
    <property type="entry name" value="TonB-dep_rcpt-like"/>
</dbReference>
<evidence type="ECO:0000256" key="1">
    <source>
        <dbReference type="ARBA" id="ARBA00004571"/>
    </source>
</evidence>
<keyword evidence="10 11" id="KW-0998">Cell outer membrane</keyword>
<evidence type="ECO:0000313" key="17">
    <source>
        <dbReference type="Proteomes" id="UP000198462"/>
    </source>
</evidence>
<dbReference type="SUPFAM" id="SSF56935">
    <property type="entry name" value="Porins"/>
    <property type="match status" value="1"/>
</dbReference>
<dbReference type="PANTHER" id="PTHR32552:SF81">
    <property type="entry name" value="TONB-DEPENDENT OUTER MEMBRANE RECEPTOR"/>
    <property type="match status" value="1"/>
</dbReference>
<keyword evidence="6" id="KW-0408">Iron</keyword>
<dbReference type="OrthoDB" id="7313036at2"/>
<dbReference type="EMBL" id="NFZT01000001">
    <property type="protein sequence ID" value="OWV32201.1"/>
    <property type="molecule type" value="Genomic_DNA"/>
</dbReference>
<evidence type="ECO:0000256" key="12">
    <source>
        <dbReference type="RuleBase" id="RU003357"/>
    </source>
</evidence>
<evidence type="ECO:0000256" key="3">
    <source>
        <dbReference type="ARBA" id="ARBA00022452"/>
    </source>
</evidence>
<feature type="signal peptide" evidence="13">
    <location>
        <begin position="1"/>
        <end position="26"/>
    </location>
</feature>
<organism evidence="16 17">
    <name type="scientific">Pacificimonas flava</name>
    <dbReference type="NCBI Taxonomy" id="1234595"/>
    <lineage>
        <taxon>Bacteria</taxon>
        <taxon>Pseudomonadati</taxon>
        <taxon>Pseudomonadota</taxon>
        <taxon>Alphaproteobacteria</taxon>
        <taxon>Sphingomonadales</taxon>
        <taxon>Sphingosinicellaceae</taxon>
        <taxon>Pacificimonas</taxon>
    </lineage>
</organism>
<evidence type="ECO:0000256" key="10">
    <source>
        <dbReference type="ARBA" id="ARBA00023237"/>
    </source>
</evidence>
<dbReference type="InterPro" id="IPR012910">
    <property type="entry name" value="Plug_dom"/>
</dbReference>
<keyword evidence="17" id="KW-1185">Reference proteome</keyword>
<evidence type="ECO:0000256" key="5">
    <source>
        <dbReference type="ARBA" id="ARBA00022692"/>
    </source>
</evidence>
<protein>
    <recommendedName>
        <fullName evidence="18">TonB-dependent receptor</fullName>
    </recommendedName>
</protein>
<dbReference type="GO" id="GO:0006826">
    <property type="term" value="P:iron ion transport"/>
    <property type="evidence" value="ECO:0007669"/>
    <property type="project" value="UniProtKB-KW"/>
</dbReference>
<name>A0A219B1J4_9SPHN</name>
<keyword evidence="4" id="KW-0410">Iron transport</keyword>
<evidence type="ECO:0000313" key="16">
    <source>
        <dbReference type="EMBL" id="OWV32201.1"/>
    </source>
</evidence>
<dbReference type="AlphaFoldDB" id="A0A219B1J4"/>